<accession>A0AAV7YSN0</accession>
<reference evidence="1" key="1">
    <citation type="submission" date="2022-08" db="EMBL/GenBank/DDBJ databases">
        <title>Novel sulphate-reducing endosymbionts in the free-living metamonad Anaeramoeba.</title>
        <authorList>
            <person name="Jerlstrom-Hultqvist J."/>
            <person name="Cepicka I."/>
            <person name="Gallot-Lavallee L."/>
            <person name="Salas-Leiva D."/>
            <person name="Curtis B.A."/>
            <person name="Zahonova K."/>
            <person name="Pipaliya S."/>
            <person name="Dacks J."/>
            <person name="Roger A.J."/>
        </authorList>
    </citation>
    <scope>NUCLEOTIDE SEQUENCE</scope>
    <source>
        <strain evidence="1">Busselton2</strain>
    </source>
</reference>
<sequence length="325" mass="37901">MIPTFTKKKFQSHLKKLKKSTHANAIFDQTYQFVHINSVFVKYFRSTKSVLKGKTIFNLLQETQSLHQIKGFDFLQNKLKELKSKENGKIEFVCEFKTIDSFRFWANVNFFLLKVGENYLYQILLTKIDNPENMDSNNIKSQNNSFISESYSSEGGSSNYTSSSQRRDGLKKSAKISTIFLSDGEAEEDFDDEITFMKNSVRSLSNTKYEQDLIDKLNKIEIIFENTLETKNAEILNAIDYLKKERTIQRQKYDELETLLQRRLTGLETEKTTMKSMSSDFSILDQKKQISTKLLKQYCKINSQIMKVLLAKTNEELTKIEKTIN</sequence>
<organism evidence="1 2">
    <name type="scientific">Anaeramoeba flamelloides</name>
    <dbReference type="NCBI Taxonomy" id="1746091"/>
    <lineage>
        <taxon>Eukaryota</taxon>
        <taxon>Metamonada</taxon>
        <taxon>Anaeramoebidae</taxon>
        <taxon>Anaeramoeba</taxon>
    </lineage>
</organism>
<evidence type="ECO:0000313" key="1">
    <source>
        <dbReference type="EMBL" id="KAJ3432788.1"/>
    </source>
</evidence>
<gene>
    <name evidence="1" type="ORF">M0812_21731</name>
</gene>
<dbReference type="EMBL" id="JANTQA010000047">
    <property type="protein sequence ID" value="KAJ3432788.1"/>
    <property type="molecule type" value="Genomic_DNA"/>
</dbReference>
<dbReference type="Proteomes" id="UP001146793">
    <property type="component" value="Unassembled WGS sequence"/>
</dbReference>
<evidence type="ECO:0000313" key="2">
    <source>
        <dbReference type="Proteomes" id="UP001146793"/>
    </source>
</evidence>
<proteinExistence type="predicted"/>
<dbReference type="AlphaFoldDB" id="A0AAV7YSN0"/>
<comment type="caution">
    <text evidence="1">The sequence shown here is derived from an EMBL/GenBank/DDBJ whole genome shotgun (WGS) entry which is preliminary data.</text>
</comment>
<name>A0AAV7YSN0_9EUKA</name>
<protein>
    <submittedName>
        <fullName evidence="1">Uncharacterized protein</fullName>
    </submittedName>
</protein>